<dbReference type="InterPro" id="IPR011010">
    <property type="entry name" value="DNA_brk_join_enz"/>
</dbReference>
<dbReference type="EMBL" id="JAJEPS010000017">
    <property type="protein sequence ID" value="MCC2127236.1"/>
    <property type="molecule type" value="Genomic_DNA"/>
</dbReference>
<dbReference type="GO" id="GO:0006310">
    <property type="term" value="P:DNA recombination"/>
    <property type="evidence" value="ECO:0007669"/>
    <property type="project" value="UniProtKB-KW"/>
</dbReference>
<dbReference type="PROSITE" id="PS51898">
    <property type="entry name" value="TYR_RECOMBINASE"/>
    <property type="match status" value="1"/>
</dbReference>
<dbReference type="Pfam" id="PF00589">
    <property type="entry name" value="Phage_integrase"/>
    <property type="match status" value="1"/>
</dbReference>
<accession>A0AAE3DCX6</accession>
<evidence type="ECO:0000256" key="1">
    <source>
        <dbReference type="ARBA" id="ARBA00023172"/>
    </source>
</evidence>
<keyword evidence="1" id="KW-0233">DNA recombination</keyword>
<reference evidence="3 4" key="1">
    <citation type="submission" date="2021-10" db="EMBL/GenBank/DDBJ databases">
        <title>Anaerobic single-cell dispensing facilitates the cultivation of human gut bacteria.</title>
        <authorList>
            <person name="Afrizal A."/>
        </authorList>
    </citation>
    <scope>NUCLEOTIDE SEQUENCE [LARGE SCALE GENOMIC DNA]</scope>
    <source>
        <strain evidence="3 4">CLA-AA-H276</strain>
    </source>
</reference>
<name>A0AAE3DCX6_9FIRM</name>
<evidence type="ECO:0000313" key="4">
    <source>
        <dbReference type="Proteomes" id="UP001198220"/>
    </source>
</evidence>
<dbReference type="RefSeq" id="WP_308459936.1">
    <property type="nucleotide sequence ID" value="NZ_JAJEPS010000017.1"/>
</dbReference>
<evidence type="ECO:0000313" key="3">
    <source>
        <dbReference type="EMBL" id="MCC2127236.1"/>
    </source>
</evidence>
<feature type="domain" description="Tyr recombinase" evidence="2">
    <location>
        <begin position="288"/>
        <end position="475"/>
    </location>
</feature>
<dbReference type="CDD" id="cd00397">
    <property type="entry name" value="DNA_BRE_C"/>
    <property type="match status" value="1"/>
</dbReference>
<keyword evidence="4" id="KW-1185">Reference proteome</keyword>
<dbReference type="InterPro" id="IPR002104">
    <property type="entry name" value="Integrase_catalytic"/>
</dbReference>
<dbReference type="AlphaFoldDB" id="A0AAE3DCX6"/>
<organism evidence="3 4">
    <name type="scientific">Hominiventricola filiformis</name>
    <dbReference type="NCBI Taxonomy" id="2885352"/>
    <lineage>
        <taxon>Bacteria</taxon>
        <taxon>Bacillati</taxon>
        <taxon>Bacillota</taxon>
        <taxon>Clostridia</taxon>
        <taxon>Lachnospirales</taxon>
        <taxon>Lachnospiraceae</taxon>
        <taxon>Hominiventricola</taxon>
    </lineage>
</organism>
<dbReference type="SUPFAM" id="SSF56349">
    <property type="entry name" value="DNA breaking-rejoining enzymes"/>
    <property type="match status" value="1"/>
</dbReference>
<evidence type="ECO:0000259" key="2">
    <source>
        <dbReference type="PROSITE" id="PS51898"/>
    </source>
</evidence>
<proteinExistence type="predicted"/>
<dbReference type="GO" id="GO:0003677">
    <property type="term" value="F:DNA binding"/>
    <property type="evidence" value="ECO:0007669"/>
    <property type="project" value="InterPro"/>
</dbReference>
<protein>
    <submittedName>
        <fullName evidence="3">Site-specific integrase</fullName>
    </submittedName>
</protein>
<comment type="caution">
    <text evidence="3">The sequence shown here is derived from an EMBL/GenBank/DDBJ whole genome shotgun (WGS) entry which is preliminary data.</text>
</comment>
<dbReference type="GO" id="GO:0015074">
    <property type="term" value="P:DNA integration"/>
    <property type="evidence" value="ECO:0007669"/>
    <property type="project" value="InterPro"/>
</dbReference>
<gene>
    <name evidence="3" type="ORF">LKD36_13770</name>
</gene>
<dbReference type="InterPro" id="IPR013762">
    <property type="entry name" value="Integrase-like_cat_sf"/>
</dbReference>
<dbReference type="Gene3D" id="1.10.443.10">
    <property type="entry name" value="Intergrase catalytic core"/>
    <property type="match status" value="1"/>
</dbReference>
<dbReference type="Proteomes" id="UP001198220">
    <property type="component" value="Unassembled WGS sequence"/>
</dbReference>
<sequence length="494" mass="57726">MRLYFRDLPSYQNLTEAQKLHPLYSPNLSFNLDRLPAALRNDFAAFIFDRAEALSYLSLRTEAEQFHSLADFITDSCPLLTKLTELPLEDLEHRLKLWILKTGKRLSYTRTRADAGRTYVEDNPVIRYLAKAYRYFLPPVNTVFSKEDDIWDLTKIPIRLRASPANAVSSINFTKIEQPDIRNEIKECCLYRLKRMALNTVMMELSAVNFLSKFLSEYFPEITSLKSMKRELLEEYLSYLYLESKRKKEYRSELYHLKTVFNTIGRLFSYDNLRGIFLKSDFEKRKHTIYKCYSDAELNRLHSGYRYLDKQTARLLIIHELLGLRISDTLTIRKSDLILGEHPRLFISQQKTGKPFEKKLNPEILSLLSASIHETFSKYGDCEYIFVSDKDPSKPMQYSALAYRMRTMIATLNLRDDHGKLFTVGTHLFRHTYGKKLCDLLNDDATIAALLGHASLSSVSHYRQMSPQTLADKTKPVIDRRNDKINQFKKGWMA</sequence>